<dbReference type="STRING" id="742725.HMPREF9450_00334"/>
<keyword evidence="12" id="KW-1185">Reference proteome</keyword>
<evidence type="ECO:0000256" key="1">
    <source>
        <dbReference type="ARBA" id="ARBA00004496"/>
    </source>
</evidence>
<keyword evidence="7 8" id="KW-0961">Cell wall biogenesis/degradation</keyword>
<comment type="function">
    <text evidence="7 8">Cell wall formation. Catalyzes the addition of glutamate to the nucleotide precursor UDP-N-acetylmuramoyl-L-alanine (UMA).</text>
</comment>
<accession>G5H5X4</accession>
<dbReference type="GO" id="GO:0005524">
    <property type="term" value="F:ATP binding"/>
    <property type="evidence" value="ECO:0007669"/>
    <property type="project" value="UniProtKB-UniRule"/>
</dbReference>
<dbReference type="Proteomes" id="UP000006008">
    <property type="component" value="Unassembled WGS sequence"/>
</dbReference>
<dbReference type="OrthoDB" id="9809796at2"/>
<comment type="similarity">
    <text evidence="7">Belongs to the MurCDEF family.</text>
</comment>
<dbReference type="Gene3D" id="3.40.50.720">
    <property type="entry name" value="NAD(P)-binding Rossmann-like Domain"/>
    <property type="match status" value="1"/>
</dbReference>
<keyword evidence="7 8" id="KW-0131">Cell cycle</keyword>
<evidence type="ECO:0000256" key="5">
    <source>
        <dbReference type="ARBA" id="ARBA00022741"/>
    </source>
</evidence>
<dbReference type="PANTHER" id="PTHR43692">
    <property type="entry name" value="UDP-N-ACETYLMURAMOYLALANINE--D-GLUTAMATE LIGASE"/>
    <property type="match status" value="1"/>
</dbReference>
<dbReference type="PATRIC" id="fig|742725.3.peg.377"/>
<comment type="pathway">
    <text evidence="2 7 8">Cell wall biogenesis; peptidoglycan biosynthesis.</text>
</comment>
<feature type="binding site" evidence="7">
    <location>
        <begin position="110"/>
        <end position="116"/>
    </location>
    <ligand>
        <name>ATP</name>
        <dbReference type="ChEBI" id="CHEBI:30616"/>
    </ligand>
</feature>
<dbReference type="EC" id="6.3.2.9" evidence="7 8"/>
<keyword evidence="7 8" id="KW-0132">Cell division</keyword>
<dbReference type="NCBIfam" id="TIGR01087">
    <property type="entry name" value="murD"/>
    <property type="match status" value="1"/>
</dbReference>
<dbReference type="Pfam" id="PF02875">
    <property type="entry name" value="Mur_ligase_C"/>
    <property type="match status" value="1"/>
</dbReference>
<dbReference type="Pfam" id="PF21799">
    <property type="entry name" value="MurD-like_N"/>
    <property type="match status" value="1"/>
</dbReference>
<dbReference type="GO" id="GO:0008360">
    <property type="term" value="P:regulation of cell shape"/>
    <property type="evidence" value="ECO:0007669"/>
    <property type="project" value="UniProtKB-KW"/>
</dbReference>
<dbReference type="GeneID" id="92816756"/>
<dbReference type="AlphaFoldDB" id="G5H5X4"/>
<evidence type="ECO:0000256" key="3">
    <source>
        <dbReference type="ARBA" id="ARBA00022490"/>
    </source>
</evidence>
<evidence type="ECO:0000259" key="10">
    <source>
        <dbReference type="Pfam" id="PF08245"/>
    </source>
</evidence>
<evidence type="ECO:0000259" key="9">
    <source>
        <dbReference type="Pfam" id="PF02875"/>
    </source>
</evidence>
<dbReference type="InterPro" id="IPR013221">
    <property type="entry name" value="Mur_ligase_cen"/>
</dbReference>
<sequence length="452" mass="49625">MARIVVLGGGESGCGSAVLAKVKGFDVFLSDRGAIAPKYRGQLEEWRVSYEEGRHTEELIFDADEVVKSPGIPESAPIVKALRERGIPVVSEIEFAGRYTDGSRTICITGSNGKTTTTTLAYEMLRQADLSVGLAGNIGQSFALEVATEYFDWYVIELSSFQLDGMYDFRADVGVLMNITPDHLDRYDHKLQNYVDSKFRILQNQRATDKFVYCADDPLTLENLGRHDRNMEVLPFGVKCTEGCAASLDGDTIRVRVDGKELSIGVDELKIKGVHNIYNAMAASIAALSAGVPPESICQTLRTFTGVEHRLEPCGEYGGVQYINDSKATNVDSVWYALDSMRRPTVWIAGGTDKGNDYSRLFPLVEGRVKTLVCMGVDNAKLMREFAGRIPEIVDTHSLGEAMEAAVRSAAPGDTVLLSPACASFDLFKNYEQRGEQFKAWVAKHAVGKKGR</sequence>
<reference evidence="11 12" key="1">
    <citation type="submission" date="2011-08" db="EMBL/GenBank/DDBJ databases">
        <title>The Genome Sequence of Alistipes indistinctus YIT 12060.</title>
        <authorList>
            <consortium name="The Broad Institute Genome Sequencing Platform"/>
            <person name="Earl A."/>
            <person name="Ward D."/>
            <person name="Feldgarden M."/>
            <person name="Gevers D."/>
            <person name="Morotomi M."/>
            <person name="Young S.K."/>
            <person name="Zeng Q."/>
            <person name="Gargeya S."/>
            <person name="Fitzgerald M."/>
            <person name="Haas B."/>
            <person name="Abouelleil A."/>
            <person name="Alvarado L."/>
            <person name="Arachchi H.M."/>
            <person name="Berlin A."/>
            <person name="Brown A."/>
            <person name="Chapman S.B."/>
            <person name="Chen Z."/>
            <person name="Dunbar C."/>
            <person name="Freedman E."/>
            <person name="Gearin G."/>
            <person name="Gellesch M."/>
            <person name="Goldberg J."/>
            <person name="Griggs A."/>
            <person name="Gujja S."/>
            <person name="Heiman D."/>
            <person name="Howarth C."/>
            <person name="Larson L."/>
            <person name="Lui A."/>
            <person name="MacDonald P.J.P."/>
            <person name="Montmayeur A."/>
            <person name="Murphy C."/>
            <person name="Neiman D."/>
            <person name="Pearson M."/>
            <person name="Priest M."/>
            <person name="Roberts A."/>
            <person name="Saif S."/>
            <person name="Shea T."/>
            <person name="Shenoy N."/>
            <person name="Sisk P."/>
            <person name="Stolte C."/>
            <person name="Sykes S."/>
            <person name="Wortman J."/>
            <person name="Nusbaum C."/>
            <person name="Birren B."/>
        </authorList>
    </citation>
    <scope>NUCLEOTIDE SEQUENCE [LARGE SCALE GENOMIC DNA]</scope>
    <source>
        <strain evidence="11 12">YIT 12060</strain>
    </source>
</reference>
<keyword evidence="3 7" id="KW-0963">Cytoplasm</keyword>
<keyword evidence="6 7" id="KW-0067">ATP-binding</keyword>
<keyword evidence="4 7" id="KW-0436">Ligase</keyword>
<dbReference type="InterPro" id="IPR004101">
    <property type="entry name" value="Mur_ligase_C"/>
</dbReference>
<dbReference type="Pfam" id="PF08245">
    <property type="entry name" value="Mur_ligase_M"/>
    <property type="match status" value="1"/>
</dbReference>
<comment type="caution">
    <text evidence="11">The sequence shown here is derived from an EMBL/GenBank/DDBJ whole genome shotgun (WGS) entry which is preliminary data.</text>
</comment>
<proteinExistence type="inferred from homology"/>
<dbReference type="PANTHER" id="PTHR43692:SF1">
    <property type="entry name" value="UDP-N-ACETYLMURAMOYLALANINE--D-GLUTAMATE LIGASE"/>
    <property type="match status" value="1"/>
</dbReference>
<evidence type="ECO:0000256" key="2">
    <source>
        <dbReference type="ARBA" id="ARBA00004752"/>
    </source>
</evidence>
<dbReference type="InterPro" id="IPR036565">
    <property type="entry name" value="Mur-like_cat_sf"/>
</dbReference>
<dbReference type="Gene3D" id="3.40.1190.10">
    <property type="entry name" value="Mur-like, catalytic domain"/>
    <property type="match status" value="1"/>
</dbReference>
<dbReference type="HOGENOM" id="CLU_032540_0_0_10"/>
<evidence type="ECO:0000313" key="12">
    <source>
        <dbReference type="Proteomes" id="UP000006008"/>
    </source>
</evidence>
<dbReference type="GO" id="GO:0005737">
    <property type="term" value="C:cytoplasm"/>
    <property type="evidence" value="ECO:0007669"/>
    <property type="project" value="UniProtKB-SubCell"/>
</dbReference>
<dbReference type="GO" id="GO:0009252">
    <property type="term" value="P:peptidoglycan biosynthetic process"/>
    <property type="evidence" value="ECO:0007669"/>
    <property type="project" value="UniProtKB-UniRule"/>
</dbReference>
<dbReference type="SUPFAM" id="SSF53623">
    <property type="entry name" value="MurD-like peptide ligases, catalytic domain"/>
    <property type="match status" value="1"/>
</dbReference>
<evidence type="ECO:0000256" key="8">
    <source>
        <dbReference type="RuleBase" id="RU003664"/>
    </source>
</evidence>
<name>G5H5X4_9BACT</name>
<keyword evidence="5 7" id="KW-0547">Nucleotide-binding</keyword>
<feature type="domain" description="Mur ligase central" evidence="10">
    <location>
        <begin position="108"/>
        <end position="287"/>
    </location>
</feature>
<comment type="subcellular location">
    <subcellularLocation>
        <location evidence="1 7 8">Cytoplasm</location>
    </subcellularLocation>
</comment>
<keyword evidence="7 8" id="KW-0573">Peptidoglycan synthesis</keyword>
<dbReference type="Gene3D" id="3.90.190.20">
    <property type="entry name" value="Mur ligase, C-terminal domain"/>
    <property type="match status" value="1"/>
</dbReference>
<comment type="catalytic activity">
    <reaction evidence="7 8">
        <text>UDP-N-acetyl-alpha-D-muramoyl-L-alanine + D-glutamate + ATP = UDP-N-acetyl-alpha-D-muramoyl-L-alanyl-D-glutamate + ADP + phosphate + H(+)</text>
        <dbReference type="Rhea" id="RHEA:16429"/>
        <dbReference type="ChEBI" id="CHEBI:15378"/>
        <dbReference type="ChEBI" id="CHEBI:29986"/>
        <dbReference type="ChEBI" id="CHEBI:30616"/>
        <dbReference type="ChEBI" id="CHEBI:43474"/>
        <dbReference type="ChEBI" id="CHEBI:83898"/>
        <dbReference type="ChEBI" id="CHEBI:83900"/>
        <dbReference type="ChEBI" id="CHEBI:456216"/>
        <dbReference type="EC" id="6.3.2.9"/>
    </reaction>
</comment>
<dbReference type="SUPFAM" id="SSF53244">
    <property type="entry name" value="MurD-like peptide ligases, peptide-binding domain"/>
    <property type="match status" value="1"/>
</dbReference>
<gene>
    <name evidence="7" type="primary">murD</name>
    <name evidence="11" type="ORF">HMPREF9450_00334</name>
</gene>
<evidence type="ECO:0000313" key="11">
    <source>
        <dbReference type="EMBL" id="EHB93068.1"/>
    </source>
</evidence>
<dbReference type="GO" id="GO:0051301">
    <property type="term" value="P:cell division"/>
    <property type="evidence" value="ECO:0007669"/>
    <property type="project" value="UniProtKB-KW"/>
</dbReference>
<organism evidence="11 12">
    <name type="scientific">Alistipes indistinctus YIT 12060</name>
    <dbReference type="NCBI Taxonomy" id="742725"/>
    <lineage>
        <taxon>Bacteria</taxon>
        <taxon>Pseudomonadati</taxon>
        <taxon>Bacteroidota</taxon>
        <taxon>Bacteroidia</taxon>
        <taxon>Bacteroidales</taxon>
        <taxon>Rikenellaceae</taxon>
        <taxon>Alistipes</taxon>
    </lineage>
</organism>
<evidence type="ECO:0000256" key="6">
    <source>
        <dbReference type="ARBA" id="ARBA00022840"/>
    </source>
</evidence>
<dbReference type="RefSeq" id="WP_009133140.1">
    <property type="nucleotide sequence ID" value="NZ_CP102250.1"/>
</dbReference>
<dbReference type="SUPFAM" id="SSF51984">
    <property type="entry name" value="MurCD N-terminal domain"/>
    <property type="match status" value="1"/>
</dbReference>
<dbReference type="GO" id="GO:0008764">
    <property type="term" value="F:UDP-N-acetylmuramoylalanine-D-glutamate ligase activity"/>
    <property type="evidence" value="ECO:0007669"/>
    <property type="project" value="UniProtKB-UniRule"/>
</dbReference>
<dbReference type="eggNOG" id="COG0771">
    <property type="taxonomic scope" value="Bacteria"/>
</dbReference>
<dbReference type="GO" id="GO:0071555">
    <property type="term" value="P:cell wall organization"/>
    <property type="evidence" value="ECO:0007669"/>
    <property type="project" value="UniProtKB-KW"/>
</dbReference>
<dbReference type="UniPathway" id="UPA00219"/>
<dbReference type="HAMAP" id="MF_00639">
    <property type="entry name" value="MurD"/>
    <property type="match status" value="1"/>
</dbReference>
<evidence type="ECO:0000256" key="4">
    <source>
        <dbReference type="ARBA" id="ARBA00022598"/>
    </source>
</evidence>
<dbReference type="InterPro" id="IPR036615">
    <property type="entry name" value="Mur_ligase_C_dom_sf"/>
</dbReference>
<dbReference type="InterPro" id="IPR005762">
    <property type="entry name" value="MurD"/>
</dbReference>
<keyword evidence="7 8" id="KW-0133">Cell shape</keyword>
<dbReference type="EMBL" id="ADLD01000004">
    <property type="protein sequence ID" value="EHB93068.1"/>
    <property type="molecule type" value="Genomic_DNA"/>
</dbReference>
<feature type="domain" description="Mur ligase C-terminal" evidence="9">
    <location>
        <begin position="309"/>
        <end position="422"/>
    </location>
</feature>
<protein>
    <recommendedName>
        <fullName evidence="7 8">UDP-N-acetylmuramoylalanine--D-glutamate ligase</fullName>
        <ecNumber evidence="7 8">6.3.2.9</ecNumber>
    </recommendedName>
    <alternativeName>
        <fullName evidence="7">D-glutamic acid-adding enzyme</fullName>
    </alternativeName>
    <alternativeName>
        <fullName evidence="7">UDP-N-acetylmuramoyl-L-alanyl-D-glutamate synthetase</fullName>
    </alternativeName>
</protein>
<evidence type="ECO:0000256" key="7">
    <source>
        <dbReference type="HAMAP-Rule" id="MF_00639"/>
    </source>
</evidence>